<evidence type="ECO:0000313" key="2">
    <source>
        <dbReference type="EMBL" id="EFN63721.1"/>
    </source>
</evidence>
<protein>
    <submittedName>
        <fullName evidence="2">Uncharacterized protein</fullName>
    </submittedName>
</protein>
<evidence type="ECO:0000256" key="1">
    <source>
        <dbReference type="SAM" id="SignalP"/>
    </source>
</evidence>
<dbReference type="STRING" id="104421.E2AS91"/>
<sequence>MLQSKDLVVCFIFLSIFVNNAKCQDIEEMSKTLDKILGNTRSFRRPRNHEDTSSIWQEYEFGTGAGNREDTTEIVWITTMPLDTYRDESLLLVQFKNLSVIALAWQGSMFKTVILPNQILNNFDLSKIIIIPKIGFIHANVFVRIELALNELEHPAHNETESMLKTQALLEVLMFA</sequence>
<keyword evidence="3" id="KW-1185">Reference proteome</keyword>
<dbReference type="OrthoDB" id="6022258at2759"/>
<reference evidence="2 3" key="1">
    <citation type="journal article" date="2010" name="Science">
        <title>Genomic comparison of the ants Camponotus floridanus and Harpegnathos saltator.</title>
        <authorList>
            <person name="Bonasio R."/>
            <person name="Zhang G."/>
            <person name="Ye C."/>
            <person name="Mutti N.S."/>
            <person name="Fang X."/>
            <person name="Qin N."/>
            <person name="Donahue G."/>
            <person name="Yang P."/>
            <person name="Li Q."/>
            <person name="Li C."/>
            <person name="Zhang P."/>
            <person name="Huang Z."/>
            <person name="Berger S.L."/>
            <person name="Reinberg D."/>
            <person name="Wang J."/>
            <person name="Liebig J."/>
        </authorList>
    </citation>
    <scope>NUCLEOTIDE SEQUENCE [LARGE SCALE GENOMIC DNA]</scope>
    <source>
        <strain evidence="3">C129</strain>
    </source>
</reference>
<dbReference type="Proteomes" id="UP000000311">
    <property type="component" value="Unassembled WGS sequence"/>
</dbReference>
<gene>
    <name evidence="2" type="ORF">EAG_09649</name>
</gene>
<evidence type="ECO:0000313" key="3">
    <source>
        <dbReference type="Proteomes" id="UP000000311"/>
    </source>
</evidence>
<name>E2AS91_CAMFO</name>
<proteinExistence type="predicted"/>
<dbReference type="EMBL" id="GL442229">
    <property type="protein sequence ID" value="EFN63721.1"/>
    <property type="molecule type" value="Genomic_DNA"/>
</dbReference>
<dbReference type="InParanoid" id="E2AS91"/>
<feature type="signal peptide" evidence="1">
    <location>
        <begin position="1"/>
        <end position="23"/>
    </location>
</feature>
<organism evidence="3">
    <name type="scientific">Camponotus floridanus</name>
    <name type="common">Florida carpenter ant</name>
    <dbReference type="NCBI Taxonomy" id="104421"/>
    <lineage>
        <taxon>Eukaryota</taxon>
        <taxon>Metazoa</taxon>
        <taxon>Ecdysozoa</taxon>
        <taxon>Arthropoda</taxon>
        <taxon>Hexapoda</taxon>
        <taxon>Insecta</taxon>
        <taxon>Pterygota</taxon>
        <taxon>Neoptera</taxon>
        <taxon>Endopterygota</taxon>
        <taxon>Hymenoptera</taxon>
        <taxon>Apocrita</taxon>
        <taxon>Aculeata</taxon>
        <taxon>Formicoidea</taxon>
        <taxon>Formicidae</taxon>
        <taxon>Formicinae</taxon>
        <taxon>Camponotus</taxon>
    </lineage>
</organism>
<dbReference type="AlphaFoldDB" id="E2AS91"/>
<accession>E2AS91</accession>
<keyword evidence="1" id="KW-0732">Signal</keyword>
<feature type="chain" id="PRO_5003156931" evidence="1">
    <location>
        <begin position="24"/>
        <end position="176"/>
    </location>
</feature>